<name>A0A7J7G0E8_CAMSI</name>
<comment type="caution">
    <text evidence="1">The sequence shown here is derived from an EMBL/GenBank/DDBJ whole genome shotgun (WGS) entry which is preliminary data.</text>
</comment>
<accession>A0A7J7G0E8</accession>
<reference evidence="2" key="1">
    <citation type="journal article" date="2020" name="Nat. Commun.">
        <title>Genome assembly of wild tea tree DASZ reveals pedigree and selection history of tea varieties.</title>
        <authorList>
            <person name="Zhang W."/>
            <person name="Zhang Y."/>
            <person name="Qiu H."/>
            <person name="Guo Y."/>
            <person name="Wan H."/>
            <person name="Zhang X."/>
            <person name="Scossa F."/>
            <person name="Alseekh S."/>
            <person name="Zhang Q."/>
            <person name="Wang P."/>
            <person name="Xu L."/>
            <person name="Schmidt M.H."/>
            <person name="Jia X."/>
            <person name="Li D."/>
            <person name="Zhu A."/>
            <person name="Guo F."/>
            <person name="Chen W."/>
            <person name="Ni D."/>
            <person name="Usadel B."/>
            <person name="Fernie A.R."/>
            <person name="Wen W."/>
        </authorList>
    </citation>
    <scope>NUCLEOTIDE SEQUENCE [LARGE SCALE GENOMIC DNA]</scope>
    <source>
        <strain evidence="2">cv. G240</strain>
    </source>
</reference>
<reference evidence="1 2" key="2">
    <citation type="submission" date="2020-07" db="EMBL/GenBank/DDBJ databases">
        <title>Genome assembly of wild tea tree DASZ reveals pedigree and selection history of tea varieties.</title>
        <authorList>
            <person name="Zhang W."/>
        </authorList>
    </citation>
    <scope>NUCLEOTIDE SEQUENCE [LARGE SCALE GENOMIC DNA]</scope>
    <source>
        <strain evidence="2">cv. G240</strain>
        <tissue evidence="1">Leaf</tissue>
    </source>
</reference>
<evidence type="ECO:0000313" key="2">
    <source>
        <dbReference type="Proteomes" id="UP000593564"/>
    </source>
</evidence>
<gene>
    <name evidence="1" type="ORF">HYC85_028905</name>
</gene>
<keyword evidence="2" id="KW-1185">Reference proteome</keyword>
<dbReference type="AlphaFoldDB" id="A0A7J7G0E8"/>
<dbReference type="EMBL" id="JACBKZ010000014">
    <property type="protein sequence ID" value="KAF5932734.1"/>
    <property type="molecule type" value="Genomic_DNA"/>
</dbReference>
<protein>
    <submittedName>
        <fullName evidence="1">Uncharacterized protein</fullName>
    </submittedName>
</protein>
<evidence type="ECO:0000313" key="1">
    <source>
        <dbReference type="EMBL" id="KAF5932734.1"/>
    </source>
</evidence>
<proteinExistence type="predicted"/>
<dbReference type="Proteomes" id="UP000593564">
    <property type="component" value="Unassembled WGS sequence"/>
</dbReference>
<sequence length="60" mass="6688">MRVLTLYKISPWLDIHVIQKVIKKVSQPLSLPSYVLGGDMSPAPENDVPNSVSQRPVEIC</sequence>
<organism evidence="1 2">
    <name type="scientific">Camellia sinensis</name>
    <name type="common">Tea plant</name>
    <name type="synonym">Thea sinensis</name>
    <dbReference type="NCBI Taxonomy" id="4442"/>
    <lineage>
        <taxon>Eukaryota</taxon>
        <taxon>Viridiplantae</taxon>
        <taxon>Streptophyta</taxon>
        <taxon>Embryophyta</taxon>
        <taxon>Tracheophyta</taxon>
        <taxon>Spermatophyta</taxon>
        <taxon>Magnoliopsida</taxon>
        <taxon>eudicotyledons</taxon>
        <taxon>Gunneridae</taxon>
        <taxon>Pentapetalae</taxon>
        <taxon>asterids</taxon>
        <taxon>Ericales</taxon>
        <taxon>Theaceae</taxon>
        <taxon>Camellia</taxon>
    </lineage>
</organism>